<protein>
    <submittedName>
        <fullName evidence="1">Uncharacterized protein</fullName>
    </submittedName>
</protein>
<name>A0ACC0L6F1_RHOML</name>
<comment type="caution">
    <text evidence="1">The sequence shown here is derived from an EMBL/GenBank/DDBJ whole genome shotgun (WGS) entry which is preliminary data.</text>
</comment>
<evidence type="ECO:0000313" key="2">
    <source>
        <dbReference type="Proteomes" id="UP001062846"/>
    </source>
</evidence>
<evidence type="ECO:0000313" key="1">
    <source>
        <dbReference type="EMBL" id="KAI8523952.1"/>
    </source>
</evidence>
<sequence length="644" mass="69791">MGMEEGPSPCDGEAQAAQLGSQAFDRQQQRGSWITFPFIAGCFFQKLIGEGGTSFRDGFCPVVVRWMRPPWLGVLVVLRAEVGRRPIGALNRAWGCQFAASGLLLLPLMAALLCCWGATMAGLTLAAGGWINNLIVFLIGEFNVKSIEAAQLWNVVNGCTSMFPVLGAIVADSFLGNFSVICISSLFSLLGIILLLLCSTIDSLRPPPCDQNGPASCITASRLQLSILYLAITLATIGLGGTRFTLGAFGADQFNDPRHQGSFFNWYIFTLYTSSAISATAVVYVEDNVSWGWGFGICVAANVIGLAIFASGSRFYRPVKPKGSPFTGLARVVVAAVRKRKMVVSSKSEDYYDRADNGGVNLVAATPTGAFKFLNRAALLTEGDTKPDGSIAKLWKLCTLPQVEDLKTLIRISPLWSTGILLSTPLAVLMSLATLQAITMNRHIGPHFKIPAGSMLVFILVSGCIALIFIERFFFPMWQKVTSRFPPPLQRVGIGHVLCALSMAVSAIVESKRLEKAHNIGANSVVPMSVLWLVPQLALAGMGEAFHFPGNNSLLYQEFPVALKSTATAMVAMMLALAYYLSTAVVGIVQRKTNWLPDNINEGRMDKVYWVCFGLGGVNFVFYLVCAWFYKYQGLAKVAEENKA</sequence>
<organism evidence="1 2">
    <name type="scientific">Rhododendron molle</name>
    <name type="common">Chinese azalea</name>
    <name type="synonym">Azalea mollis</name>
    <dbReference type="NCBI Taxonomy" id="49168"/>
    <lineage>
        <taxon>Eukaryota</taxon>
        <taxon>Viridiplantae</taxon>
        <taxon>Streptophyta</taxon>
        <taxon>Embryophyta</taxon>
        <taxon>Tracheophyta</taxon>
        <taxon>Spermatophyta</taxon>
        <taxon>Magnoliopsida</taxon>
        <taxon>eudicotyledons</taxon>
        <taxon>Gunneridae</taxon>
        <taxon>Pentapetalae</taxon>
        <taxon>asterids</taxon>
        <taxon>Ericales</taxon>
        <taxon>Ericaceae</taxon>
        <taxon>Ericoideae</taxon>
        <taxon>Rhodoreae</taxon>
        <taxon>Rhododendron</taxon>
    </lineage>
</organism>
<reference evidence="1" key="1">
    <citation type="submission" date="2022-02" db="EMBL/GenBank/DDBJ databases">
        <title>Plant Genome Project.</title>
        <authorList>
            <person name="Zhang R.-G."/>
        </authorList>
    </citation>
    <scope>NUCLEOTIDE SEQUENCE</scope>
    <source>
        <strain evidence="1">AT1</strain>
    </source>
</reference>
<dbReference type="EMBL" id="CM046400">
    <property type="protein sequence ID" value="KAI8523952.1"/>
    <property type="molecule type" value="Genomic_DNA"/>
</dbReference>
<accession>A0ACC0L6F1</accession>
<dbReference type="Proteomes" id="UP001062846">
    <property type="component" value="Chromosome 13"/>
</dbReference>
<keyword evidence="2" id="KW-1185">Reference proteome</keyword>
<gene>
    <name evidence="1" type="ORF">RHMOL_Rhmol13G0111700</name>
</gene>
<proteinExistence type="predicted"/>